<dbReference type="SUPFAM" id="SSF46785">
    <property type="entry name" value="Winged helix' DNA-binding domain"/>
    <property type="match status" value="1"/>
</dbReference>
<dbReference type="GO" id="GO:0045892">
    <property type="term" value="P:negative regulation of DNA-templated transcription"/>
    <property type="evidence" value="ECO:0007669"/>
    <property type="project" value="TreeGrafter"/>
</dbReference>
<dbReference type="Pfam" id="PF07702">
    <property type="entry name" value="UTRA"/>
    <property type="match status" value="1"/>
</dbReference>
<accession>A0A8B2NV23</accession>
<organism evidence="5 6">
    <name type="scientific">Acuticoccus sediminis</name>
    <dbReference type="NCBI Taxonomy" id="2184697"/>
    <lineage>
        <taxon>Bacteria</taxon>
        <taxon>Pseudomonadati</taxon>
        <taxon>Pseudomonadota</taxon>
        <taxon>Alphaproteobacteria</taxon>
        <taxon>Hyphomicrobiales</taxon>
        <taxon>Amorphaceae</taxon>
        <taxon>Acuticoccus</taxon>
    </lineage>
</organism>
<dbReference type="InterPro" id="IPR036390">
    <property type="entry name" value="WH_DNA-bd_sf"/>
</dbReference>
<dbReference type="Gene3D" id="1.10.10.10">
    <property type="entry name" value="Winged helix-like DNA-binding domain superfamily/Winged helix DNA-binding domain"/>
    <property type="match status" value="1"/>
</dbReference>
<dbReference type="InterPro" id="IPR000524">
    <property type="entry name" value="Tscrpt_reg_HTH_GntR"/>
</dbReference>
<evidence type="ECO:0000259" key="4">
    <source>
        <dbReference type="PROSITE" id="PS50949"/>
    </source>
</evidence>
<keyword evidence="3" id="KW-0804">Transcription</keyword>
<dbReference type="GO" id="GO:0003700">
    <property type="term" value="F:DNA-binding transcription factor activity"/>
    <property type="evidence" value="ECO:0007669"/>
    <property type="project" value="InterPro"/>
</dbReference>
<reference evidence="5 6" key="1">
    <citation type="submission" date="2018-05" db="EMBL/GenBank/DDBJ databases">
        <title>Acuticoccus sediminis sp. nov., isolated from deep-sea sediment of Indian Ocean.</title>
        <authorList>
            <person name="Liu X."/>
            <person name="Lai Q."/>
            <person name="Du Y."/>
            <person name="Sun F."/>
            <person name="Zhang X."/>
            <person name="Wang S."/>
            <person name="Shao Z."/>
        </authorList>
    </citation>
    <scope>NUCLEOTIDE SEQUENCE [LARGE SCALE GENOMIC DNA]</scope>
    <source>
        <strain evidence="5 6">PTG4-2</strain>
    </source>
</reference>
<dbReference type="InterPro" id="IPR028978">
    <property type="entry name" value="Chorismate_lyase_/UTRA_dom_sf"/>
</dbReference>
<dbReference type="Pfam" id="PF00392">
    <property type="entry name" value="GntR"/>
    <property type="match status" value="1"/>
</dbReference>
<dbReference type="Proteomes" id="UP000249590">
    <property type="component" value="Unassembled WGS sequence"/>
</dbReference>
<protein>
    <recommendedName>
        <fullName evidence="4">HTH gntR-type domain-containing protein</fullName>
    </recommendedName>
</protein>
<evidence type="ECO:0000256" key="3">
    <source>
        <dbReference type="ARBA" id="ARBA00023163"/>
    </source>
</evidence>
<evidence type="ECO:0000313" key="5">
    <source>
        <dbReference type="EMBL" id="RAI00150.1"/>
    </source>
</evidence>
<dbReference type="AlphaFoldDB" id="A0A8B2NV23"/>
<keyword evidence="6" id="KW-1185">Reference proteome</keyword>
<dbReference type="InterPro" id="IPR036388">
    <property type="entry name" value="WH-like_DNA-bd_sf"/>
</dbReference>
<dbReference type="InterPro" id="IPR011663">
    <property type="entry name" value="UTRA"/>
</dbReference>
<dbReference type="GO" id="GO:0003677">
    <property type="term" value="F:DNA binding"/>
    <property type="evidence" value="ECO:0007669"/>
    <property type="project" value="UniProtKB-KW"/>
</dbReference>
<dbReference type="PANTHER" id="PTHR44846">
    <property type="entry name" value="MANNOSYL-D-GLYCERATE TRANSPORT/METABOLISM SYSTEM REPRESSOR MNGR-RELATED"/>
    <property type="match status" value="1"/>
</dbReference>
<dbReference type="SMART" id="SM00866">
    <property type="entry name" value="UTRA"/>
    <property type="match status" value="1"/>
</dbReference>
<dbReference type="InterPro" id="IPR050679">
    <property type="entry name" value="Bact_HTH_transcr_reg"/>
</dbReference>
<dbReference type="PRINTS" id="PR00035">
    <property type="entry name" value="HTHGNTR"/>
</dbReference>
<dbReference type="OrthoDB" id="7173258at2"/>
<dbReference type="Gene3D" id="3.40.1410.10">
    <property type="entry name" value="Chorismate lyase-like"/>
    <property type="match status" value="1"/>
</dbReference>
<dbReference type="RefSeq" id="WP_111348769.1">
    <property type="nucleotide sequence ID" value="NZ_QHHQ01000004.1"/>
</dbReference>
<dbReference type="CDD" id="cd07377">
    <property type="entry name" value="WHTH_GntR"/>
    <property type="match status" value="1"/>
</dbReference>
<gene>
    <name evidence="5" type="ORF">DLJ53_20795</name>
</gene>
<feature type="domain" description="HTH gntR-type" evidence="4">
    <location>
        <begin position="11"/>
        <end position="79"/>
    </location>
</feature>
<dbReference type="EMBL" id="QHHQ01000004">
    <property type="protein sequence ID" value="RAI00150.1"/>
    <property type="molecule type" value="Genomic_DNA"/>
</dbReference>
<sequence>MPDEAARPAGAPLYKQVEGLLRAQIEAGKHPVGTALPPEQDLAASLHVSRATVRSAIRVLAEDGLVKPTPGVGTLVVRSRTPARNSTLLGLTEDPRLTGLPSRARTLVAELCTPTAAVRDTLALRDGERVLHLLRLRDLAGAPFTVIRSYVPEWVGLTPKDDFSGAIYDLIERSRKLHITHGHDTVAARLATAEETDVLEIAPATPVLTIRRTSYVEPNRPVEYAEAALRSDLYEYNVTLTRAGR</sequence>
<evidence type="ECO:0000313" key="6">
    <source>
        <dbReference type="Proteomes" id="UP000249590"/>
    </source>
</evidence>
<keyword evidence="2" id="KW-0238">DNA-binding</keyword>
<evidence type="ECO:0000256" key="1">
    <source>
        <dbReference type="ARBA" id="ARBA00023015"/>
    </source>
</evidence>
<dbReference type="SUPFAM" id="SSF64288">
    <property type="entry name" value="Chorismate lyase-like"/>
    <property type="match status" value="1"/>
</dbReference>
<proteinExistence type="predicted"/>
<dbReference type="PROSITE" id="PS50949">
    <property type="entry name" value="HTH_GNTR"/>
    <property type="match status" value="1"/>
</dbReference>
<evidence type="ECO:0000256" key="2">
    <source>
        <dbReference type="ARBA" id="ARBA00023125"/>
    </source>
</evidence>
<comment type="caution">
    <text evidence="5">The sequence shown here is derived from an EMBL/GenBank/DDBJ whole genome shotgun (WGS) entry which is preliminary data.</text>
</comment>
<dbReference type="SMART" id="SM00345">
    <property type="entry name" value="HTH_GNTR"/>
    <property type="match status" value="1"/>
</dbReference>
<name>A0A8B2NV23_9HYPH</name>
<dbReference type="PANTHER" id="PTHR44846:SF1">
    <property type="entry name" value="MANNOSYL-D-GLYCERATE TRANSPORT_METABOLISM SYSTEM REPRESSOR MNGR-RELATED"/>
    <property type="match status" value="1"/>
</dbReference>
<keyword evidence="1" id="KW-0805">Transcription regulation</keyword>